<evidence type="ECO:0000313" key="2">
    <source>
        <dbReference type="EMBL" id="KAL3786279.1"/>
    </source>
</evidence>
<protein>
    <submittedName>
        <fullName evidence="2">Uncharacterized protein</fullName>
    </submittedName>
</protein>
<feature type="compositionally biased region" description="Polar residues" evidence="1">
    <location>
        <begin position="72"/>
        <end position="84"/>
    </location>
</feature>
<keyword evidence="3" id="KW-1185">Reference proteome</keyword>
<gene>
    <name evidence="2" type="ORF">HJC23_005357</name>
</gene>
<feature type="compositionally biased region" description="Basic and acidic residues" evidence="1">
    <location>
        <begin position="56"/>
        <end position="71"/>
    </location>
</feature>
<dbReference type="Proteomes" id="UP001516023">
    <property type="component" value="Unassembled WGS sequence"/>
</dbReference>
<proteinExistence type="predicted"/>
<organism evidence="2 3">
    <name type="scientific">Cyclotella cryptica</name>
    <dbReference type="NCBI Taxonomy" id="29204"/>
    <lineage>
        <taxon>Eukaryota</taxon>
        <taxon>Sar</taxon>
        <taxon>Stramenopiles</taxon>
        <taxon>Ochrophyta</taxon>
        <taxon>Bacillariophyta</taxon>
        <taxon>Coscinodiscophyceae</taxon>
        <taxon>Thalassiosirophycidae</taxon>
        <taxon>Stephanodiscales</taxon>
        <taxon>Stephanodiscaceae</taxon>
        <taxon>Cyclotella</taxon>
    </lineage>
</organism>
<dbReference type="EMBL" id="JABMIG020000198">
    <property type="protein sequence ID" value="KAL3786279.1"/>
    <property type="molecule type" value="Genomic_DNA"/>
</dbReference>
<comment type="caution">
    <text evidence="2">The sequence shown here is derived from an EMBL/GenBank/DDBJ whole genome shotgun (WGS) entry which is preliminary data.</text>
</comment>
<feature type="compositionally biased region" description="Polar residues" evidence="1">
    <location>
        <begin position="41"/>
        <end position="55"/>
    </location>
</feature>
<reference evidence="2 3" key="1">
    <citation type="journal article" date="2020" name="G3 (Bethesda)">
        <title>Improved Reference Genome for Cyclotella cryptica CCMP332, a Model for Cell Wall Morphogenesis, Salinity Adaptation, and Lipid Production in Diatoms (Bacillariophyta).</title>
        <authorList>
            <person name="Roberts W.R."/>
            <person name="Downey K.M."/>
            <person name="Ruck E.C."/>
            <person name="Traller J.C."/>
            <person name="Alverson A.J."/>
        </authorList>
    </citation>
    <scope>NUCLEOTIDE SEQUENCE [LARGE SCALE GENOMIC DNA]</scope>
    <source>
        <strain evidence="2 3">CCMP332</strain>
    </source>
</reference>
<accession>A0ABD3PDX3</accession>
<feature type="region of interest" description="Disordered" evidence="1">
    <location>
        <begin position="34"/>
        <end position="87"/>
    </location>
</feature>
<name>A0ABD3PDX3_9STRA</name>
<evidence type="ECO:0000256" key="1">
    <source>
        <dbReference type="SAM" id="MobiDB-lite"/>
    </source>
</evidence>
<dbReference type="AlphaFoldDB" id="A0ABD3PDX3"/>
<evidence type="ECO:0000313" key="3">
    <source>
        <dbReference type="Proteomes" id="UP001516023"/>
    </source>
</evidence>
<sequence>MERNDSSIKEILDQISKDDAKAVVEEVRNIVLRDLGARGVNASTDEQPVQISHSQQPREEGHSSTATEHHTTPTPSNPSLNQKNVPDDDLAFTISKDSETYKNIFSMVQWYRDSSIVGSEFADRRSAERECHNSLDSEEKKFAEISNKIFNRNANYKSLVESGDVYPKASDFTGTGHPLLAGLAESYIKSPHAIDVLRPSTIWLASKDGPLLQAATQSLANTIPLFQSTADSVMRRNVLWLLQDQGWREWAKSITTRFVDRSHKDE</sequence>